<feature type="transmembrane region" description="Helical" evidence="2">
    <location>
        <begin position="34"/>
        <end position="66"/>
    </location>
</feature>
<dbReference type="Proteomes" id="UP001499852">
    <property type="component" value="Unassembled WGS sequence"/>
</dbReference>
<feature type="transmembrane region" description="Helical" evidence="2">
    <location>
        <begin position="328"/>
        <end position="350"/>
    </location>
</feature>
<feature type="transmembrane region" description="Helical" evidence="2">
    <location>
        <begin position="801"/>
        <end position="819"/>
    </location>
</feature>
<organism evidence="5 6">
    <name type="scientific">Prosthecobacter algae</name>
    <dbReference type="NCBI Taxonomy" id="1144682"/>
    <lineage>
        <taxon>Bacteria</taxon>
        <taxon>Pseudomonadati</taxon>
        <taxon>Verrucomicrobiota</taxon>
        <taxon>Verrucomicrobiia</taxon>
        <taxon>Verrucomicrobiales</taxon>
        <taxon>Verrucomicrobiaceae</taxon>
        <taxon>Prosthecobacter</taxon>
    </lineage>
</organism>
<protein>
    <recommendedName>
        <fullName evidence="7">DUF4350 domain-containing protein</fullName>
    </recommendedName>
</protein>
<keyword evidence="2" id="KW-1133">Transmembrane helix</keyword>
<reference evidence="6" key="1">
    <citation type="journal article" date="2019" name="Int. J. Syst. Evol. Microbiol.">
        <title>The Global Catalogue of Microorganisms (GCM) 10K type strain sequencing project: providing services to taxonomists for standard genome sequencing and annotation.</title>
        <authorList>
            <consortium name="The Broad Institute Genomics Platform"/>
            <consortium name="The Broad Institute Genome Sequencing Center for Infectious Disease"/>
            <person name="Wu L."/>
            <person name="Ma J."/>
        </authorList>
    </citation>
    <scope>NUCLEOTIDE SEQUENCE [LARGE SCALE GENOMIC DNA]</scope>
    <source>
        <strain evidence="6">JCM 18053</strain>
    </source>
</reference>
<feature type="transmembrane region" description="Helical" evidence="2">
    <location>
        <begin position="493"/>
        <end position="515"/>
    </location>
</feature>
<dbReference type="RefSeq" id="WP_345738592.1">
    <property type="nucleotide sequence ID" value="NZ_BAABIA010000011.1"/>
</dbReference>
<evidence type="ECO:0000313" key="5">
    <source>
        <dbReference type="EMBL" id="GAA5148271.1"/>
    </source>
</evidence>
<gene>
    <name evidence="5" type="ORF">GCM10023213_44220</name>
</gene>
<dbReference type="InterPro" id="IPR025403">
    <property type="entry name" value="TgpA-like_C"/>
</dbReference>
<evidence type="ECO:0000256" key="2">
    <source>
        <dbReference type="SAM" id="Phobius"/>
    </source>
</evidence>
<evidence type="ECO:0000313" key="6">
    <source>
        <dbReference type="Proteomes" id="UP001499852"/>
    </source>
</evidence>
<evidence type="ECO:0000259" key="3">
    <source>
        <dbReference type="Pfam" id="PF13559"/>
    </source>
</evidence>
<feature type="transmembrane region" description="Helical" evidence="2">
    <location>
        <begin position="206"/>
        <end position="229"/>
    </location>
</feature>
<evidence type="ECO:0000256" key="1">
    <source>
        <dbReference type="SAM" id="MobiDB-lite"/>
    </source>
</evidence>
<evidence type="ECO:0000259" key="4">
    <source>
        <dbReference type="Pfam" id="PF14258"/>
    </source>
</evidence>
<comment type="caution">
    <text evidence="5">The sequence shown here is derived from an EMBL/GenBank/DDBJ whole genome shotgun (WGS) entry which is preliminary data.</text>
</comment>
<feature type="domain" description="Protein-glutamine gamma-glutamyltransferase-like C-terminal" evidence="3">
    <location>
        <begin position="408"/>
        <end position="478"/>
    </location>
</feature>
<dbReference type="Pfam" id="PF13559">
    <property type="entry name" value="DUF4129"/>
    <property type="match status" value="1"/>
</dbReference>
<proteinExistence type="predicted"/>
<dbReference type="InterPro" id="IPR025646">
    <property type="entry name" value="DUF4350"/>
</dbReference>
<sequence>MRLEDLTITLRPRQSWEAADLGCALVRRDYGRVLLLWLISTVPVWALLAVLLWNQPIVFGMVAWWLKPLYDRLPLHYLSRAAFGAKPSLKESLREWPRLWSRFLLSALIFRRLSFIRSFALPVWMLEGQRGKAVKKRLQALAVDGGSSGTSVTFVFLKLEFAVFLGITALLSSLGPSSGLPDFGELFLNPGGYMESTQAQMWFTNTIYLCAMTVVEPFYVGAGFGLYLNSRTKIEGWDIELVFRRLAARLRPLAAAALALLFLLPAALQAQQPPRGQTTEEVETAIQEILAKPEFKEHSRTQQLWIPNGAKETETHGSMQGDPRWLGWLFYGIVSAVVAIFLGWGIRWLILNKHLFRGGAGRVKVTQENGPRVIMGLDITSESLPEDIVKAARAAWAKGQLREALSLLYRGSLSRLVEQRRLPIRDSDTEDDCLLQVAGLGDAALTDFFRALTLAWVRAAYAGQEAGETEFETLCRTWPFAPVTTHTKPRQRVFASVAMALLMLPFLTGCDGGHWEEVTLPLGYKGEARTNPFLAAQQLLEVYGHEAERLPTLKELPDAWDGVIVVSGESGMPEARARQLLDWADAGGHLIYTVAGCAPYSDWGMFSGMASYAYTGNEDRADPVLEALGVKVESTDNLKALIETLQEKLKPEQAKPEKKEAPQDATAPKPKESPTEKPAETEDEKSALHEPTDVPTLRSKMKIGPVTYEVDFVDVLKLSLNRALAPEEEVSGTVEQATALSLVHGDGRVTVLNHARPLRNRYLDENDHARWLLALVGDEPRSVQFIVTLQSSFWNLLWTRAWMPLIGLALLTVIWLWVYMPRFGPMRQVVLHDTKHFAEHIGALGQFFYRMQRPDILLGAAADAVRARALRLHPHLGNLDDEALVQMLAPISPIPPERIRAALKPPGKVPSHEMVRLLQDLQILKTALG</sequence>
<keyword evidence="6" id="KW-1185">Reference proteome</keyword>
<dbReference type="Pfam" id="PF14258">
    <property type="entry name" value="DUF4350"/>
    <property type="match status" value="1"/>
</dbReference>
<evidence type="ECO:0008006" key="7">
    <source>
        <dbReference type="Google" id="ProtNLM"/>
    </source>
</evidence>
<keyword evidence="2" id="KW-0812">Transmembrane</keyword>
<feature type="region of interest" description="Disordered" evidence="1">
    <location>
        <begin position="647"/>
        <end position="698"/>
    </location>
</feature>
<feature type="domain" description="DUF4350" evidence="4">
    <location>
        <begin position="528"/>
        <end position="776"/>
    </location>
</feature>
<keyword evidence="2" id="KW-0472">Membrane</keyword>
<accession>A0ABP9PKQ3</accession>
<feature type="compositionally biased region" description="Basic and acidic residues" evidence="1">
    <location>
        <begin position="669"/>
        <end position="692"/>
    </location>
</feature>
<name>A0ABP9PKQ3_9BACT</name>
<feature type="transmembrane region" description="Helical" evidence="2">
    <location>
        <begin position="250"/>
        <end position="268"/>
    </location>
</feature>
<dbReference type="EMBL" id="BAABIA010000011">
    <property type="protein sequence ID" value="GAA5148271.1"/>
    <property type="molecule type" value="Genomic_DNA"/>
</dbReference>
<feature type="compositionally biased region" description="Basic and acidic residues" evidence="1">
    <location>
        <begin position="647"/>
        <end position="662"/>
    </location>
</feature>